<dbReference type="Proteomes" id="UP000000238">
    <property type="component" value="Chromosome"/>
</dbReference>
<dbReference type="InterPro" id="IPR018531">
    <property type="entry name" value="DUF1993"/>
</dbReference>
<dbReference type="PANTHER" id="PTHR36922:SF1">
    <property type="entry name" value="DUF1993 DOMAIN-CONTAINING PROTEIN"/>
    <property type="match status" value="1"/>
</dbReference>
<dbReference type="STRING" id="349521.HCH_00520"/>
<dbReference type="SUPFAM" id="SSF109854">
    <property type="entry name" value="DinB/YfiT-like putative metalloenzymes"/>
    <property type="match status" value="1"/>
</dbReference>
<dbReference type="OrthoDB" id="338237at2"/>
<reference evidence="1 2" key="1">
    <citation type="journal article" date="2005" name="Nucleic Acids Res.">
        <title>Genomic blueprint of Hahella chejuensis, a marine microbe producing an algicidal agent.</title>
        <authorList>
            <person name="Jeong H."/>
            <person name="Yim J.H."/>
            <person name="Lee C."/>
            <person name="Choi S.-H."/>
            <person name="Park Y.K."/>
            <person name="Yoon S.H."/>
            <person name="Hur C.-G."/>
            <person name="Kang H.-Y."/>
            <person name="Kim D."/>
            <person name="Lee H.H."/>
            <person name="Park K.H."/>
            <person name="Park S.-H."/>
            <person name="Park H.-S."/>
            <person name="Lee H.K."/>
            <person name="Oh T.K."/>
            <person name="Kim J.F."/>
        </authorList>
    </citation>
    <scope>NUCLEOTIDE SEQUENCE [LARGE SCALE GENOMIC DNA]</scope>
    <source>
        <strain evidence="1 2">KCTC 2396</strain>
    </source>
</reference>
<protein>
    <submittedName>
        <fullName evidence="1">Uncharacterized protein conserved in bacteria</fullName>
    </submittedName>
</protein>
<dbReference type="PANTHER" id="PTHR36922">
    <property type="entry name" value="BLL2446 PROTEIN"/>
    <property type="match status" value="1"/>
</dbReference>
<dbReference type="KEGG" id="hch:HCH_00520"/>
<name>Q2SPJ8_HAHCH</name>
<proteinExistence type="predicted"/>
<evidence type="ECO:0000313" key="2">
    <source>
        <dbReference type="Proteomes" id="UP000000238"/>
    </source>
</evidence>
<dbReference type="AlphaFoldDB" id="Q2SPJ8"/>
<dbReference type="eggNOG" id="COG3812">
    <property type="taxonomic scope" value="Bacteria"/>
</dbReference>
<evidence type="ECO:0000313" key="1">
    <source>
        <dbReference type="EMBL" id="ABC27426.1"/>
    </source>
</evidence>
<dbReference type="Pfam" id="PF09351">
    <property type="entry name" value="DUF1993"/>
    <property type="match status" value="1"/>
</dbReference>
<dbReference type="HOGENOM" id="CLU_090929_1_0_6"/>
<keyword evidence="2" id="KW-1185">Reference proteome</keyword>
<dbReference type="InterPro" id="IPR034660">
    <property type="entry name" value="DinB/YfiT-like"/>
</dbReference>
<accession>Q2SPJ8</accession>
<sequence>MSISMYQTSVPIFIRMLGNLNQILEKAAAHAEKKGFNPQNLVNYRLYPDMLPLSSQIQIATDTVKGCVARLSGQQPPVFEDNEATLAELSARINKTIDYVKTFTSEQIDGTEEKTIQLKLGSYTPTFTGQRYLLHFVLPNLYFHITTAYAILRHNGVEIGKADYLGVE</sequence>
<gene>
    <name evidence="1" type="ordered locus">HCH_00520</name>
</gene>
<dbReference type="Gene3D" id="1.20.120.450">
    <property type="entry name" value="dinb family like domain"/>
    <property type="match status" value="1"/>
</dbReference>
<dbReference type="RefSeq" id="WP_011394503.1">
    <property type="nucleotide sequence ID" value="NC_007645.1"/>
</dbReference>
<dbReference type="EMBL" id="CP000155">
    <property type="protein sequence ID" value="ABC27426.1"/>
    <property type="molecule type" value="Genomic_DNA"/>
</dbReference>
<organism evidence="1 2">
    <name type="scientific">Hahella chejuensis (strain KCTC 2396)</name>
    <dbReference type="NCBI Taxonomy" id="349521"/>
    <lineage>
        <taxon>Bacteria</taxon>
        <taxon>Pseudomonadati</taxon>
        <taxon>Pseudomonadota</taxon>
        <taxon>Gammaproteobacteria</taxon>
        <taxon>Oceanospirillales</taxon>
        <taxon>Hahellaceae</taxon>
        <taxon>Hahella</taxon>
    </lineage>
</organism>